<evidence type="ECO:0000313" key="3">
    <source>
        <dbReference type="EMBL" id="KAK8934258.1"/>
    </source>
</evidence>
<accession>A0AAP0BAD9</accession>
<name>A0AAP0BAD9_9ASPA</name>
<sequence>MQFVWWKDYEAVEIEMAKKISELEQELADTKVELEIAQIRIAELETRSAFVEACPGPPNTRPAEQQLEVSSHRMKKKIRLHGDEILAIHREIVQATGDPVLAKLRIDGFLGPEADHLTVADLIPDMLAEKFSTSDLVLYFTSDSSDVDSSSGESDDDSDDNEDDEGNADDEEDVVIED</sequence>
<feature type="compositionally biased region" description="Low complexity" evidence="2">
    <location>
        <begin position="142"/>
        <end position="152"/>
    </location>
</feature>
<evidence type="ECO:0000256" key="1">
    <source>
        <dbReference type="SAM" id="Coils"/>
    </source>
</evidence>
<keyword evidence="4" id="KW-1185">Reference proteome</keyword>
<evidence type="ECO:0000256" key="2">
    <source>
        <dbReference type="SAM" id="MobiDB-lite"/>
    </source>
</evidence>
<gene>
    <name evidence="3" type="ORF">KSP39_PZI014612</name>
</gene>
<protein>
    <submittedName>
        <fullName evidence="3">Uncharacterized protein</fullName>
    </submittedName>
</protein>
<feature type="coiled-coil region" evidence="1">
    <location>
        <begin position="13"/>
        <end position="47"/>
    </location>
</feature>
<dbReference type="Proteomes" id="UP001418222">
    <property type="component" value="Unassembled WGS sequence"/>
</dbReference>
<dbReference type="EMBL" id="JBBWWQ010000012">
    <property type="protein sequence ID" value="KAK8934258.1"/>
    <property type="molecule type" value="Genomic_DNA"/>
</dbReference>
<feature type="region of interest" description="Disordered" evidence="2">
    <location>
        <begin position="142"/>
        <end position="178"/>
    </location>
</feature>
<reference evidence="3 4" key="1">
    <citation type="journal article" date="2022" name="Nat. Plants">
        <title>Genomes of leafy and leafless Platanthera orchids illuminate the evolution of mycoheterotrophy.</title>
        <authorList>
            <person name="Li M.H."/>
            <person name="Liu K.W."/>
            <person name="Li Z."/>
            <person name="Lu H.C."/>
            <person name="Ye Q.L."/>
            <person name="Zhang D."/>
            <person name="Wang J.Y."/>
            <person name="Li Y.F."/>
            <person name="Zhong Z.M."/>
            <person name="Liu X."/>
            <person name="Yu X."/>
            <person name="Liu D.K."/>
            <person name="Tu X.D."/>
            <person name="Liu B."/>
            <person name="Hao Y."/>
            <person name="Liao X.Y."/>
            <person name="Jiang Y.T."/>
            <person name="Sun W.H."/>
            <person name="Chen J."/>
            <person name="Chen Y.Q."/>
            <person name="Ai Y."/>
            <person name="Zhai J.W."/>
            <person name="Wu S.S."/>
            <person name="Zhou Z."/>
            <person name="Hsiao Y.Y."/>
            <person name="Wu W.L."/>
            <person name="Chen Y.Y."/>
            <person name="Lin Y.F."/>
            <person name="Hsu J.L."/>
            <person name="Li C.Y."/>
            <person name="Wang Z.W."/>
            <person name="Zhao X."/>
            <person name="Zhong W.Y."/>
            <person name="Ma X.K."/>
            <person name="Ma L."/>
            <person name="Huang J."/>
            <person name="Chen G.Z."/>
            <person name="Huang M.Z."/>
            <person name="Huang L."/>
            <person name="Peng D.H."/>
            <person name="Luo Y.B."/>
            <person name="Zou S.Q."/>
            <person name="Chen S.P."/>
            <person name="Lan S."/>
            <person name="Tsai W.C."/>
            <person name="Van de Peer Y."/>
            <person name="Liu Z.J."/>
        </authorList>
    </citation>
    <scope>NUCLEOTIDE SEQUENCE [LARGE SCALE GENOMIC DNA]</scope>
    <source>
        <strain evidence="3">Lor287</strain>
    </source>
</reference>
<proteinExistence type="predicted"/>
<keyword evidence="1" id="KW-0175">Coiled coil</keyword>
<evidence type="ECO:0000313" key="4">
    <source>
        <dbReference type="Proteomes" id="UP001418222"/>
    </source>
</evidence>
<feature type="compositionally biased region" description="Acidic residues" evidence="2">
    <location>
        <begin position="153"/>
        <end position="178"/>
    </location>
</feature>
<dbReference type="AlphaFoldDB" id="A0AAP0BAD9"/>
<comment type="caution">
    <text evidence="3">The sequence shown here is derived from an EMBL/GenBank/DDBJ whole genome shotgun (WGS) entry which is preliminary data.</text>
</comment>
<organism evidence="3 4">
    <name type="scientific">Platanthera zijinensis</name>
    <dbReference type="NCBI Taxonomy" id="2320716"/>
    <lineage>
        <taxon>Eukaryota</taxon>
        <taxon>Viridiplantae</taxon>
        <taxon>Streptophyta</taxon>
        <taxon>Embryophyta</taxon>
        <taxon>Tracheophyta</taxon>
        <taxon>Spermatophyta</taxon>
        <taxon>Magnoliopsida</taxon>
        <taxon>Liliopsida</taxon>
        <taxon>Asparagales</taxon>
        <taxon>Orchidaceae</taxon>
        <taxon>Orchidoideae</taxon>
        <taxon>Orchideae</taxon>
        <taxon>Orchidinae</taxon>
        <taxon>Platanthera</taxon>
    </lineage>
</organism>